<dbReference type="Proteomes" id="UP000249091">
    <property type="component" value="Chromosome 1"/>
</dbReference>
<keyword evidence="4" id="KW-1185">Reference proteome</keyword>
<reference evidence="3 4" key="1">
    <citation type="submission" date="2018-06" db="EMBL/GenBank/DDBJ databases">
        <authorList>
            <consortium name="Pathogen Informatics"/>
            <person name="Doyle S."/>
        </authorList>
    </citation>
    <scope>NUCLEOTIDE SEQUENCE [LARGE SCALE GENOMIC DNA]</scope>
    <source>
        <strain evidence="3 4">NCTC10994</strain>
    </source>
</reference>
<feature type="domain" description="DUF5926" evidence="2">
    <location>
        <begin position="38"/>
        <end position="305"/>
    </location>
</feature>
<dbReference type="KEGG" id="rcr:NCTC10994_02511"/>
<feature type="region of interest" description="Disordered" evidence="1">
    <location>
        <begin position="1"/>
        <end position="26"/>
    </location>
</feature>
<evidence type="ECO:0000259" key="2">
    <source>
        <dbReference type="Pfam" id="PF19348"/>
    </source>
</evidence>
<dbReference type="Pfam" id="PF19348">
    <property type="entry name" value="DUF5926"/>
    <property type="match status" value="1"/>
</dbReference>
<evidence type="ECO:0000256" key="1">
    <source>
        <dbReference type="SAM" id="MobiDB-lite"/>
    </source>
</evidence>
<evidence type="ECO:0000313" key="3">
    <source>
        <dbReference type="EMBL" id="SQI33276.1"/>
    </source>
</evidence>
<evidence type="ECO:0000313" key="4">
    <source>
        <dbReference type="Proteomes" id="UP000249091"/>
    </source>
</evidence>
<protein>
    <recommendedName>
        <fullName evidence="2">DUF5926 domain-containing protein</fullName>
    </recommendedName>
</protein>
<name>A0A2X4U0I2_9NOCA</name>
<gene>
    <name evidence="3" type="ORF">NCTC10994_02511</name>
</gene>
<dbReference type="AlphaFoldDB" id="A0A2X4U0I2"/>
<dbReference type="EMBL" id="LS483468">
    <property type="protein sequence ID" value="SQI33276.1"/>
    <property type="molecule type" value="Genomic_DNA"/>
</dbReference>
<proteinExistence type="predicted"/>
<accession>A0A2X4U0I2</accession>
<organism evidence="3 4">
    <name type="scientific">Rhodococcus coprophilus</name>
    <dbReference type="NCBI Taxonomy" id="38310"/>
    <lineage>
        <taxon>Bacteria</taxon>
        <taxon>Bacillati</taxon>
        <taxon>Actinomycetota</taxon>
        <taxon>Actinomycetes</taxon>
        <taxon>Mycobacteriales</taxon>
        <taxon>Nocardiaceae</taxon>
        <taxon>Rhodococcus</taxon>
    </lineage>
</organism>
<dbReference type="STRING" id="1219011.GCA_001895045_02701"/>
<sequence>MAKKSKRNSGPKPGANRAAKLEQRRLEREAAAAATARPFEGLAFECDLVALREFVPSALVDLPLTETGRKIVGATILPGGVAALVREEGDETVAYVGLQLAGGYGPDPAGELAAAIEWARTAEPGNSLQTATVDDDTPSLVDLLDATVVPPITVHNDFNWWIPAGVEPSQDIAHTVQHANSAVLPSARLEGEGLVGAWWVDPGEKAHLRWVRPEDEDALMAAMSRVHAAGGLHLGEGSRFAGSFRTHGLLVPVFDLDREKHPDEWVTPVLELGARLDEALAVDEPLTSAELRSRDGIRSRQITLR</sequence>
<dbReference type="InterPro" id="IPR045970">
    <property type="entry name" value="DUF5926"/>
</dbReference>
<dbReference type="RefSeq" id="WP_072701273.1">
    <property type="nucleotide sequence ID" value="NZ_JAFBBL010000001.1"/>
</dbReference>